<dbReference type="OrthoDB" id="1909107at2"/>
<reference evidence="2 3" key="1">
    <citation type="submission" date="2018-05" db="EMBL/GenBank/DDBJ databases">
        <title>Complete genome sequence of Flagellimonas aquimarina ECD12 isolated from seaweed Ecklonia cava.</title>
        <authorList>
            <person name="Choi S."/>
            <person name="Seong C."/>
        </authorList>
    </citation>
    <scope>NUCLEOTIDE SEQUENCE [LARGE SCALE GENOMIC DNA]</scope>
    <source>
        <strain evidence="2 3">ECD12</strain>
    </source>
</reference>
<dbReference type="AlphaFoldDB" id="A0A316L1L8"/>
<evidence type="ECO:0000313" key="2">
    <source>
        <dbReference type="EMBL" id="PWL40402.1"/>
    </source>
</evidence>
<evidence type="ECO:0000313" key="3">
    <source>
        <dbReference type="Proteomes" id="UP000245762"/>
    </source>
</evidence>
<dbReference type="Proteomes" id="UP000245762">
    <property type="component" value="Unassembled WGS sequence"/>
</dbReference>
<feature type="transmembrane region" description="Helical" evidence="1">
    <location>
        <begin position="94"/>
        <end position="116"/>
    </location>
</feature>
<dbReference type="EMBL" id="QGEG01000001">
    <property type="protein sequence ID" value="PWL40402.1"/>
    <property type="molecule type" value="Genomic_DNA"/>
</dbReference>
<feature type="transmembrane region" description="Helical" evidence="1">
    <location>
        <begin position="122"/>
        <end position="140"/>
    </location>
</feature>
<feature type="transmembrane region" description="Helical" evidence="1">
    <location>
        <begin position="7"/>
        <end position="30"/>
    </location>
</feature>
<gene>
    <name evidence="2" type="ORF">DKG77_06190</name>
</gene>
<evidence type="ECO:0000256" key="1">
    <source>
        <dbReference type="SAM" id="Phobius"/>
    </source>
</evidence>
<keyword evidence="1" id="KW-0472">Membrane</keyword>
<accession>A0A316L1L8</accession>
<organism evidence="2 3">
    <name type="scientific">Flagellimonas aquimarina</name>
    <dbReference type="NCBI Taxonomy" id="2201895"/>
    <lineage>
        <taxon>Bacteria</taxon>
        <taxon>Pseudomonadati</taxon>
        <taxon>Bacteroidota</taxon>
        <taxon>Flavobacteriia</taxon>
        <taxon>Flavobacteriales</taxon>
        <taxon>Flavobacteriaceae</taxon>
        <taxon>Flagellimonas</taxon>
    </lineage>
</organism>
<comment type="caution">
    <text evidence="2">The sequence shown here is derived from an EMBL/GenBank/DDBJ whole genome shotgun (WGS) entry which is preliminary data.</text>
</comment>
<dbReference type="RefSeq" id="WP_109661191.1">
    <property type="nucleotide sequence ID" value="NZ_QGEG01000001.1"/>
</dbReference>
<sequence>MKKSISSYILIFLVLFQFVGAIPSGFSMIIDPSGGGMGIPLYLLEQSPFSNYLIPGLFLFIVLGLFPALTFYGLIKKPKIKWLEKLNPYKEYHWAWAFSYYIGIILVLWINSQLIFKIGFDVLHFLYSVLGICIIVFTHLPSTKKDYKIYTTR</sequence>
<protein>
    <submittedName>
        <fullName evidence="2">Uncharacterized protein</fullName>
    </submittedName>
</protein>
<keyword evidence="1" id="KW-0812">Transmembrane</keyword>
<name>A0A316L1L8_9FLAO</name>
<proteinExistence type="predicted"/>
<keyword evidence="3" id="KW-1185">Reference proteome</keyword>
<keyword evidence="1" id="KW-1133">Transmembrane helix</keyword>
<feature type="transmembrane region" description="Helical" evidence="1">
    <location>
        <begin position="50"/>
        <end position="74"/>
    </location>
</feature>